<dbReference type="Proteomes" id="UP000030706">
    <property type="component" value="Unassembled WGS sequence"/>
</dbReference>
<dbReference type="AlphaFoldDB" id="A0A074XTL3"/>
<accession>A0A074XTL3</accession>
<gene>
    <name evidence="2" type="ORF">M438DRAFT_94532</name>
</gene>
<keyword evidence="1" id="KW-0472">Membrane</keyword>
<keyword evidence="1" id="KW-1133">Transmembrane helix</keyword>
<evidence type="ECO:0000313" key="2">
    <source>
        <dbReference type="EMBL" id="KEQ88938.1"/>
    </source>
</evidence>
<organism evidence="2 3">
    <name type="scientific">Aureobasidium pullulans EXF-150</name>
    <dbReference type="NCBI Taxonomy" id="1043002"/>
    <lineage>
        <taxon>Eukaryota</taxon>
        <taxon>Fungi</taxon>
        <taxon>Dikarya</taxon>
        <taxon>Ascomycota</taxon>
        <taxon>Pezizomycotina</taxon>
        <taxon>Dothideomycetes</taxon>
        <taxon>Dothideomycetidae</taxon>
        <taxon>Dothideales</taxon>
        <taxon>Saccotheciaceae</taxon>
        <taxon>Aureobasidium</taxon>
    </lineage>
</organism>
<feature type="transmembrane region" description="Helical" evidence="1">
    <location>
        <begin position="102"/>
        <end position="123"/>
    </location>
</feature>
<dbReference type="EMBL" id="KL584975">
    <property type="protein sequence ID" value="KEQ88938.1"/>
    <property type="molecule type" value="Genomic_DNA"/>
</dbReference>
<sequence length="155" mass="17171">MGDLTTFCLFSRNSCLNLNIFRNQFSQALRKWPDQTGSLTAKRVAVRFSKPTRGAPSTLVYTFMNRSTSRKQARCCKPAAPFPSSALCAWTPRVDCSSSLSVPFITSALLSYLAGVAFVIYAARSAGVRWGYIFFKTFVWTDGCMKVDSSCLMLA</sequence>
<dbReference type="HOGENOM" id="CLU_1695122_0_0_1"/>
<dbReference type="GeneID" id="40752722"/>
<proteinExistence type="predicted"/>
<name>A0A074XTL3_AURPU</name>
<keyword evidence="1" id="KW-0812">Transmembrane</keyword>
<keyword evidence="3" id="KW-1185">Reference proteome</keyword>
<protein>
    <submittedName>
        <fullName evidence="2">Uncharacterized protein</fullName>
    </submittedName>
</protein>
<reference evidence="2 3" key="1">
    <citation type="journal article" date="2014" name="BMC Genomics">
        <title>Genome sequencing of four Aureobasidium pullulans varieties: biotechnological potential, stress tolerance, and description of new species.</title>
        <authorList>
            <person name="Gostin Ar C."/>
            <person name="Ohm R.A."/>
            <person name="Kogej T."/>
            <person name="Sonjak S."/>
            <person name="Turk M."/>
            <person name="Zajc J."/>
            <person name="Zalar P."/>
            <person name="Grube M."/>
            <person name="Sun H."/>
            <person name="Han J."/>
            <person name="Sharma A."/>
            <person name="Chiniquy J."/>
            <person name="Ngan C.Y."/>
            <person name="Lipzen A."/>
            <person name="Barry K."/>
            <person name="Grigoriev I.V."/>
            <person name="Gunde-Cimerman N."/>
        </authorList>
    </citation>
    <scope>NUCLEOTIDE SEQUENCE [LARGE SCALE GENOMIC DNA]</scope>
    <source>
        <strain evidence="2 3">EXF-150</strain>
    </source>
</reference>
<dbReference type="RefSeq" id="XP_029765125.1">
    <property type="nucleotide sequence ID" value="XM_029910416.1"/>
</dbReference>
<evidence type="ECO:0000256" key="1">
    <source>
        <dbReference type="SAM" id="Phobius"/>
    </source>
</evidence>
<evidence type="ECO:0000313" key="3">
    <source>
        <dbReference type="Proteomes" id="UP000030706"/>
    </source>
</evidence>